<dbReference type="InterPro" id="IPR033382">
    <property type="entry name" value="USP24_UBA"/>
</dbReference>
<keyword evidence="2" id="KW-1185">Reference proteome</keyword>
<dbReference type="GeneID" id="106461407"/>
<organism evidence="2 3">
    <name type="scientific">Limulus polyphemus</name>
    <name type="common">Atlantic horseshoe crab</name>
    <dbReference type="NCBI Taxonomy" id="6850"/>
    <lineage>
        <taxon>Eukaryota</taxon>
        <taxon>Metazoa</taxon>
        <taxon>Ecdysozoa</taxon>
        <taxon>Arthropoda</taxon>
        <taxon>Chelicerata</taxon>
        <taxon>Merostomata</taxon>
        <taxon>Xiphosura</taxon>
        <taxon>Limulidae</taxon>
        <taxon>Limulus</taxon>
    </lineage>
</organism>
<dbReference type="SUPFAM" id="SSF46934">
    <property type="entry name" value="UBA-like"/>
    <property type="match status" value="1"/>
</dbReference>
<dbReference type="Proteomes" id="UP000694941">
    <property type="component" value="Unplaced"/>
</dbReference>
<dbReference type="RefSeq" id="XP_013776681.1">
    <property type="nucleotide sequence ID" value="XM_013921227.1"/>
</dbReference>
<sequence>MDQEEEHINTLQSMGFIDVEEVRRALRLSKNDINEAVAILTNERSSSYLFSDRDVEMRDTGTSSSLVVSGCAPPPYIQGEGNVQQNEGDVNSLEFPTTHLYELESRVFTDHWSIPYKKEESLGKCLISATHLSREGMLG</sequence>
<reference evidence="3" key="1">
    <citation type="submission" date="2025-08" db="UniProtKB">
        <authorList>
            <consortium name="RefSeq"/>
        </authorList>
    </citation>
    <scope>IDENTIFICATION</scope>
    <source>
        <tissue evidence="3">Muscle</tissue>
    </source>
</reference>
<evidence type="ECO:0000259" key="1">
    <source>
        <dbReference type="PROSITE" id="PS50030"/>
    </source>
</evidence>
<dbReference type="SMART" id="SM00165">
    <property type="entry name" value="UBA"/>
    <property type="match status" value="1"/>
</dbReference>
<evidence type="ECO:0000313" key="2">
    <source>
        <dbReference type="Proteomes" id="UP000694941"/>
    </source>
</evidence>
<dbReference type="PROSITE" id="PS50030">
    <property type="entry name" value="UBA"/>
    <property type="match status" value="1"/>
</dbReference>
<name>A0ABM1B807_LIMPO</name>
<dbReference type="CDD" id="cd14286">
    <property type="entry name" value="UBA_UBP24"/>
    <property type="match status" value="1"/>
</dbReference>
<protein>
    <submittedName>
        <fullName evidence="3">Ubiquitin carboxyl-terminal hydrolase 24-like</fullName>
    </submittedName>
</protein>
<dbReference type="Gene3D" id="1.10.8.10">
    <property type="entry name" value="DNA helicase RuvA subunit, C-terminal domain"/>
    <property type="match status" value="1"/>
</dbReference>
<dbReference type="InterPro" id="IPR009060">
    <property type="entry name" value="UBA-like_sf"/>
</dbReference>
<feature type="domain" description="UBA" evidence="1">
    <location>
        <begin position="2"/>
        <end position="43"/>
    </location>
</feature>
<proteinExistence type="predicted"/>
<evidence type="ECO:0000313" key="3">
    <source>
        <dbReference type="RefSeq" id="XP_013776681.1"/>
    </source>
</evidence>
<gene>
    <name evidence="3" type="primary">LOC106461407</name>
</gene>
<dbReference type="Pfam" id="PF00627">
    <property type="entry name" value="UBA"/>
    <property type="match status" value="1"/>
</dbReference>
<accession>A0ABM1B807</accession>
<dbReference type="InterPro" id="IPR015940">
    <property type="entry name" value="UBA"/>
</dbReference>